<proteinExistence type="predicted"/>
<dbReference type="InterPro" id="IPR045608">
    <property type="entry name" value="Trypco2"/>
</dbReference>
<evidence type="ECO:0000313" key="3">
    <source>
        <dbReference type="EMBL" id="OHV34665.1"/>
    </source>
</evidence>
<keyword evidence="4" id="KW-1185">Reference proteome</keyword>
<dbReference type="Pfam" id="PF19631">
    <property type="entry name" value="Trypco2"/>
    <property type="match status" value="1"/>
</dbReference>
<dbReference type="Proteomes" id="UP000179627">
    <property type="component" value="Unassembled WGS sequence"/>
</dbReference>
<name>A0A1S1QN29_9ACTN</name>
<reference evidence="4" key="1">
    <citation type="submission" date="2016-07" db="EMBL/GenBank/DDBJ databases">
        <title>Sequence Frankia sp. strain CcI1.17.</title>
        <authorList>
            <person name="Ghodhbane-Gtari F."/>
            <person name="Swanson E."/>
            <person name="Gueddou A."/>
            <person name="Morris K."/>
            <person name="Hezbri K."/>
            <person name="Ktari A."/>
            <person name="Nouioui I."/>
            <person name="Abebe-Akele F."/>
            <person name="Simpson S."/>
            <person name="Thomas K."/>
            <person name="Gtari M."/>
            <person name="Tisa L.S."/>
            <person name="Hurst S."/>
        </authorList>
    </citation>
    <scope>NUCLEOTIDE SEQUENCE [LARGE SCALE GENOMIC DNA]</scope>
    <source>
        <strain evidence="4">Cc1.17</strain>
    </source>
</reference>
<feature type="domain" description="Trypsin-co-occurring" evidence="2">
    <location>
        <begin position="65"/>
        <end position="141"/>
    </location>
</feature>
<dbReference type="EMBL" id="MBLM01000126">
    <property type="protein sequence ID" value="OHV34665.1"/>
    <property type="molecule type" value="Genomic_DNA"/>
</dbReference>
<gene>
    <name evidence="3" type="ORF">CC117_20885</name>
</gene>
<sequence>MDADPHYLEDGRRRATPAGVDVTLAEFSETPVWTTASIRRSAVNRPVTSGDVMWRRKRVPAERLSLANSVEALRREILQAQADAAASGAPFYFPIKDVTIELQVGVTASVDSAASIRFWLIGLGAGGRYAQEEIQKITISLGSPVDAAGNPLPTKISAETHPPLKPRPEAPALQLP</sequence>
<comment type="caution">
    <text evidence="3">The sequence shown here is derived from an EMBL/GenBank/DDBJ whole genome shotgun (WGS) entry which is preliminary data.</text>
</comment>
<protein>
    <recommendedName>
        <fullName evidence="2">Trypsin-co-occurring domain-containing protein</fullName>
    </recommendedName>
</protein>
<accession>A0A1S1QN29</accession>
<evidence type="ECO:0000259" key="2">
    <source>
        <dbReference type="Pfam" id="PF19631"/>
    </source>
</evidence>
<evidence type="ECO:0000256" key="1">
    <source>
        <dbReference type="SAM" id="MobiDB-lite"/>
    </source>
</evidence>
<organism evidence="3 4">
    <name type="scientific">Parafrankia colletiae</name>
    <dbReference type="NCBI Taxonomy" id="573497"/>
    <lineage>
        <taxon>Bacteria</taxon>
        <taxon>Bacillati</taxon>
        <taxon>Actinomycetota</taxon>
        <taxon>Actinomycetes</taxon>
        <taxon>Frankiales</taxon>
        <taxon>Frankiaceae</taxon>
        <taxon>Parafrankia</taxon>
    </lineage>
</organism>
<dbReference type="AlphaFoldDB" id="A0A1S1QN29"/>
<feature type="region of interest" description="Disordered" evidence="1">
    <location>
        <begin position="150"/>
        <end position="176"/>
    </location>
</feature>
<evidence type="ECO:0000313" key="4">
    <source>
        <dbReference type="Proteomes" id="UP000179627"/>
    </source>
</evidence>